<comment type="caution">
    <text evidence="5">The sequence shown here is derived from an EMBL/GenBank/DDBJ whole genome shotgun (WGS) entry which is preliminary data.</text>
</comment>
<accession>A0AAD4NEL1</accession>
<feature type="region of interest" description="Disordered" evidence="1">
    <location>
        <begin position="1041"/>
        <end position="1060"/>
    </location>
</feature>
<dbReference type="InterPro" id="IPR045852">
    <property type="entry name" value="UNC80_central"/>
</dbReference>
<feature type="region of interest" description="Disordered" evidence="1">
    <location>
        <begin position="1842"/>
        <end position="1861"/>
    </location>
</feature>
<dbReference type="PANTHER" id="PTHR31781:SF1">
    <property type="entry name" value="PROTEIN UNC-80 HOMOLOG"/>
    <property type="match status" value="1"/>
</dbReference>
<feature type="region of interest" description="Disordered" evidence="1">
    <location>
        <begin position="3434"/>
        <end position="3483"/>
    </location>
</feature>
<dbReference type="InterPro" id="IPR031542">
    <property type="entry name" value="UNC80_N"/>
</dbReference>
<dbReference type="EMBL" id="JAKKPZ010000001">
    <property type="protein sequence ID" value="KAI1727913.1"/>
    <property type="molecule type" value="Genomic_DNA"/>
</dbReference>
<evidence type="ECO:0000256" key="1">
    <source>
        <dbReference type="SAM" id="MobiDB-lite"/>
    </source>
</evidence>
<feature type="domain" description="Cation channel complex component UNC80 N-terminal" evidence="2">
    <location>
        <begin position="53"/>
        <end position="244"/>
    </location>
</feature>
<feature type="compositionally biased region" description="Polar residues" evidence="1">
    <location>
        <begin position="3247"/>
        <end position="3261"/>
    </location>
</feature>
<feature type="region of interest" description="Disordered" evidence="1">
    <location>
        <begin position="1180"/>
        <end position="1208"/>
    </location>
</feature>
<feature type="compositionally biased region" description="Basic and acidic residues" evidence="1">
    <location>
        <begin position="330"/>
        <end position="343"/>
    </location>
</feature>
<feature type="region of interest" description="Disordered" evidence="1">
    <location>
        <begin position="1504"/>
        <end position="1588"/>
    </location>
</feature>
<dbReference type="Pfam" id="PF19424">
    <property type="entry name" value="UNC80"/>
    <property type="match status" value="1"/>
</dbReference>
<feature type="compositionally biased region" description="Polar residues" evidence="1">
    <location>
        <begin position="22"/>
        <end position="34"/>
    </location>
</feature>
<feature type="region of interest" description="Disordered" evidence="1">
    <location>
        <begin position="303"/>
        <end position="370"/>
    </location>
</feature>
<protein>
    <submittedName>
        <fullName evidence="5">Cation channel complex component UNC80 domain-containing protein</fullName>
    </submittedName>
</protein>
<feature type="domain" description="Protein UNC80 central region" evidence="3">
    <location>
        <begin position="1256"/>
        <end position="2084"/>
    </location>
</feature>
<dbReference type="InterPro" id="IPR046460">
    <property type="entry name" value="UNC80_C"/>
</dbReference>
<dbReference type="Proteomes" id="UP001201812">
    <property type="component" value="Unassembled WGS sequence"/>
</dbReference>
<evidence type="ECO:0000259" key="4">
    <source>
        <dbReference type="Pfam" id="PF20262"/>
    </source>
</evidence>
<name>A0AAD4NEL1_9BILA</name>
<feature type="region of interest" description="Disordered" evidence="1">
    <location>
        <begin position="1792"/>
        <end position="1817"/>
    </location>
</feature>
<dbReference type="GO" id="GO:0034703">
    <property type="term" value="C:cation channel complex"/>
    <property type="evidence" value="ECO:0007669"/>
    <property type="project" value="TreeGrafter"/>
</dbReference>
<keyword evidence="6" id="KW-1185">Reference proteome</keyword>
<feature type="region of interest" description="Disordered" evidence="1">
    <location>
        <begin position="22"/>
        <end position="49"/>
    </location>
</feature>
<dbReference type="GO" id="GO:0030424">
    <property type="term" value="C:axon"/>
    <property type="evidence" value="ECO:0007669"/>
    <property type="project" value="TreeGrafter"/>
</dbReference>
<dbReference type="Pfam" id="PF20262">
    <property type="entry name" value="UNC80_C"/>
    <property type="match status" value="1"/>
</dbReference>
<evidence type="ECO:0000259" key="2">
    <source>
        <dbReference type="Pfam" id="PF15778"/>
    </source>
</evidence>
<feature type="compositionally biased region" description="Basic and acidic residues" evidence="1">
    <location>
        <begin position="1515"/>
        <end position="1524"/>
    </location>
</feature>
<feature type="compositionally biased region" description="Low complexity" evidence="1">
    <location>
        <begin position="1640"/>
        <end position="1650"/>
    </location>
</feature>
<dbReference type="GO" id="GO:0055080">
    <property type="term" value="P:monoatomic cation homeostasis"/>
    <property type="evidence" value="ECO:0007669"/>
    <property type="project" value="TreeGrafter"/>
</dbReference>
<feature type="region of interest" description="Disordered" evidence="1">
    <location>
        <begin position="3330"/>
        <end position="3367"/>
    </location>
</feature>
<feature type="region of interest" description="Disordered" evidence="1">
    <location>
        <begin position="1104"/>
        <end position="1142"/>
    </location>
</feature>
<feature type="compositionally biased region" description="Basic residues" evidence="1">
    <location>
        <begin position="1536"/>
        <end position="1549"/>
    </location>
</feature>
<feature type="region of interest" description="Disordered" evidence="1">
    <location>
        <begin position="3239"/>
        <end position="3273"/>
    </location>
</feature>
<feature type="region of interest" description="Disordered" evidence="1">
    <location>
        <begin position="1630"/>
        <end position="1650"/>
    </location>
</feature>
<sequence>MHVKYLQHQHFGTVQLLMMPVSSGTKPSQGSSFKSAKWSDKPEEEDVSGECEPLPLPVQSFLWRQISPFIGAKTGRLHEASCVTFERVVVQNILHGLSPSLSDAIASISRWRLVKAAFPHIVQCGGSLLTERASEDETLAMSGPLVKILYILHWLLLDAVIECHDESALNGSADGGSMLNIRQLTYPISSIQLFVYLLAPLFNTIKEEDIQGHIRLESGLRIWQALWQNRSPDVLCFSAPVKQRRNTHLAPHSSWSGAPWQRKLPSTSAAEQGIYLGEEPTPPLPQISSAGFATARRFSRLAATASSPTQKVSTSTAIPPPKPPRTDIMVLKDLEKQQDRQDDNETEDGDNTISGQNATAGFTGASSTSSVTGSIVRSVSDYKTNELANAERECQKAKLSSIRKSKTDTFCHTQDSDTYHSIKIMDESMQIAAAEDGSSSSFNSDIFQVGDKAPLACLQDICSAASIDNSIDRLSEQNGSSVLSLEQKVQRDYVPIIRTKADRLSVKESKTPRALESPVLAIKSPSADDSSSVASQQTIITRPILATKPPQPPKSTIFPIPGSGANVCKDSASIGSDKGVEMVIDHDPNEASYLDVAVLRCLLVRNWSEEGIFWAVKYWLNRLTEIRARNIALVDTFRSRCNSLPIAAPIRGSRHNIDYLTWSDLQEDIELPNKTGEKASDQNLPPAFSVDDTLKLKVAFSVDRRRVSVNTLPPTKKLSKASLRNQPQRLKRSNSEPIFSAPRSLHARSSISTQFPVPLTSKIASSNANLTSGRPDSFSTADDIAKNYFPEAIGSSTFVEKNGHVNVSVVLKCFVSFMEHCSVVRISEVVLNICDTLLNMPNIDHQFFFSGILRILLRIYVHLGCPNGCNEGMRTPQADFLRIKAKNIFSQMHKFNGTLLSQILKDYVEDTSCQQLLDGIHAMTMFCQVDKEKEVQRHHHLRSSVTSRRRSSAMEGRLPSYKNHFNESQSGIEGTVIGILLTSLVTKFMKRNDDMSLPENMGFYHDVRMFIAYVQEKHGNPLRKMALSALMARTCSSIQDQFPGAGRSSNGDSKSLNASESASGRFAADAGSVSGSISGATQRDNVSLRRGLFKGKEKISEGLGSLAGPSFNITEEDKPESDVDSSPSTPRQLPSSIDESISNIGSPLLAQHYAKKKGGGGKLQFALNLLKSVKNDNSEEECWEDATGNQDDSIAGDENSLSAGADTKSRISFRSGGQRLSNLRQRQSLSVENGNVYEQEKLGDVQQTVPSFLPPRKLVIIRDVREGAGRFAFLLETCRPGQMPDAPLVAALMELKAPVLSRAVLLLECAHFVHRCNKGDWPEWTRVGGSSAIQGRNVMVGGSGNAASNFAGGTRGGSRKTFLLQRAAGRHFYEWAVQVGLRIQRMLELEEQKPKTVEDKKQMKIMDDIEDFLDDGTVNDSTGEACPPALQLMACMLLYQITAFLRETFQSLPRSKVSQKNTTSSSGWEKLMSHRRWSILSNTFQQTGSIHSINDLHPSIPTERRVSYSTADEESSPRGSHDLNTDEQPQIYGEKKGRRLAQGRQRLLKRGSPSAPQGAVDSAVRKREIRKPSRSPAGAAAPDVEETNETAPLMLEARSSFIQRRRKTASFRSRLSRKVVQSMRIRNVGESNTGSVDRPSLSSASTISSDTRVSRGASAVIRTRDTLQPNIGTQKYSPTGCFPEGDQQQLHFSPERRPQMSTAQPPPAALYTIEDEEEDMIRNFPWIKVLISMTKQFDMKKCTHEKSCTKWCFERLYRQCRRLTEALQVVYEDDIVLTPDKRPDQRKSLIESWQNHQENTKQKRTSNPRRESATVRQSGVDRLPLALRGLLIEKLSEIEESKAAKKDGSNNNDAPIDPTELTKKNSPILTYMRCQLHSIAHSPLSGLLKSAIVMSNEHYKSLVAVCWELLIHNDSHVVASSAAMFICCSVKCADECINVMKEDMASSDATCRTEAVRRFFALWRNRFHVWLKMEENAQLIFKVPPPGIDFTLPSPPIGITQVPVVDPPWMPYIKTKVEELSLKEEEQSTSQTIMTMTRTRRKQKQEMVKRAVREAEEKQSELRQQFPLLSSAIVQQAAYEPALFYHQVNVQMQNVDGGGEENDMMPTYSPAQNRQIVMPVAQPFFPSAILSVVPTIIEMFDDVQIDKNGACVGDVCRKIAWTCIVEDSSLFLRNFLEKFTNRTRQEYLMSLLRKLVLTFRTIPSQMAYCLLNYLFGFTMFYVRSPSEGSDKSIAMALSVVWLIVPHVQGLYFKDLKQTLKKEQCDQAIMITANVPSAKKIIIHGPNSTTVGIPTQLPVHEDTQFQSILTDSLEFFNISEEEVDQYFLVDSKTGILHNPLSYVRDFYFFHRSFYPQLTLVKMNPAEALIKMRTDAFQQKFQETGKVLLTLNALKYSPEAVIPQRIFFLHDEFTHLPSFPRRSVESCFGMYNGPMGYELQSMDAMHKFVWAVLISDMFEKMEKNAFMFGDLHLFINVINGIMIIHCEDVMILRRCMATYLTMSVHFSTLFSSQGFFLIMPTILRCYSQRQTNRLFTQVVEFVCKQFYILHRKPFLLQTFGSVADICDQNNNDLEINAMQIKAKYLFNLLLAMENMNELVDQIDILSLLSYPKPLKALDLCYRDDPNSFLILPDAMASCVTVCAFAPETKRSHQMLLIMQAIIPHFLKNLEDESTKLMNSPTAIKHELGAYTTICVEIKALINSCDALSRGPTRTFDIVTNVSERGKSFIAESPQFFDPPTTVAIEEDGRSGNYTQSQKEKKTTSTSWEATDSGEIQKEIFRGPRDALLTLCAKFIAKASVRLKELTKLTANDHSVRIPELLDHKCHAKLSEIAVSLLKIAPYDLSTMGCSGLQNFFRHILPVVDWSVEANRSVLNIILRRLDKTIAKIAKKPSVRRRANWAAMSSWLSGLYNTLTLYPYIAHLHPLKTITQMCLRLTIGDHCSSEEASSTQAVGCQNPATILNATTPPPVFCNTVLKLTAFLMQALGQMAFPLEYVCSSDGLGPMAERIEAVLCHILIPLFLKAAMPGKEAPQFHMKDISFCLNLIHSAITPPLAKQSLAPMTSTAFSTSLIRESTARGSVSVTDRGGHSATVSTSRIIRDSIVQSILLALKVMILSFQKQLTPHWPKIARIVKDLVAKKAGGAALFSFVEFLISVNLPISLIILPVVHNKLNQRPLTEQEAHWQAELRELISQSNNNISAISDDSIHGFYSLLCKLSQELQLMKEDFSSRMIELPRSHTPTVGDLHSDSGSVGTQSVSTHFSSYRPGTGSDVSRRLSSSTALAKLRSVAGGGQTASAKSSMPMTPLSGPNLGGEGALQDTAILEGSEGDGEHMISGSGISQWSKSPSLPRLHSIQGGRTSRATGSGLGMGMFRSVRKKSRYVPQGGEEGLRPVEMREIHRRTKSLNKRLGPRSIVEEPVILAPLETAQTVKTDLTTKLQTPSEPSVGGSDRPRVVSFSTPKKGSSNNDSGSDEEYCITSKQHAI</sequence>
<reference evidence="5" key="1">
    <citation type="submission" date="2022-01" db="EMBL/GenBank/DDBJ databases">
        <title>Genome Sequence Resource for Two Populations of Ditylenchus destructor, the Migratory Endoparasitic Phytonematode.</title>
        <authorList>
            <person name="Zhang H."/>
            <person name="Lin R."/>
            <person name="Xie B."/>
        </authorList>
    </citation>
    <scope>NUCLEOTIDE SEQUENCE</scope>
    <source>
        <strain evidence="5">BazhouSP</strain>
    </source>
</reference>
<feature type="region of interest" description="Disordered" evidence="1">
    <location>
        <begin position="2743"/>
        <end position="2766"/>
    </location>
</feature>
<dbReference type="Pfam" id="PF15778">
    <property type="entry name" value="UNC80_N"/>
    <property type="match status" value="1"/>
</dbReference>
<evidence type="ECO:0000313" key="5">
    <source>
        <dbReference type="EMBL" id="KAI1727913.1"/>
    </source>
</evidence>
<dbReference type="PANTHER" id="PTHR31781">
    <property type="entry name" value="UNC80"/>
    <property type="match status" value="1"/>
</dbReference>
<proteinExistence type="predicted"/>
<feature type="compositionally biased region" description="Polar residues" evidence="1">
    <location>
        <begin position="1047"/>
        <end position="1060"/>
    </location>
</feature>
<feature type="compositionally biased region" description="Polar residues" evidence="1">
    <location>
        <begin position="1124"/>
        <end position="1142"/>
    </location>
</feature>
<evidence type="ECO:0000259" key="3">
    <source>
        <dbReference type="Pfam" id="PF19424"/>
    </source>
</evidence>
<gene>
    <name evidence="5" type="ORF">DdX_00054</name>
</gene>
<feature type="compositionally biased region" description="Polar residues" evidence="1">
    <location>
        <begin position="304"/>
        <end position="317"/>
    </location>
</feature>
<evidence type="ECO:0000313" key="6">
    <source>
        <dbReference type="Proteomes" id="UP001201812"/>
    </source>
</evidence>
<feature type="compositionally biased region" description="Low complexity" evidence="1">
    <location>
        <begin position="358"/>
        <end position="370"/>
    </location>
</feature>
<feature type="domain" description="Protein UNC80 C-terminal" evidence="4">
    <location>
        <begin position="2116"/>
        <end position="3225"/>
    </location>
</feature>
<organism evidence="5 6">
    <name type="scientific">Ditylenchus destructor</name>
    <dbReference type="NCBI Taxonomy" id="166010"/>
    <lineage>
        <taxon>Eukaryota</taxon>
        <taxon>Metazoa</taxon>
        <taxon>Ecdysozoa</taxon>
        <taxon>Nematoda</taxon>
        <taxon>Chromadorea</taxon>
        <taxon>Rhabditida</taxon>
        <taxon>Tylenchina</taxon>
        <taxon>Tylenchomorpha</taxon>
        <taxon>Sphaerularioidea</taxon>
        <taxon>Anguinidae</taxon>
        <taxon>Anguininae</taxon>
        <taxon>Ditylenchus</taxon>
    </lineage>
</organism>
<feature type="compositionally biased region" description="Polar residues" evidence="1">
    <location>
        <begin position="3455"/>
        <end position="3468"/>
    </location>
</feature>
<feature type="compositionally biased region" description="Polar residues" evidence="1">
    <location>
        <begin position="3336"/>
        <end position="3345"/>
    </location>
</feature>
<dbReference type="GO" id="GO:0005261">
    <property type="term" value="F:monoatomic cation channel activity"/>
    <property type="evidence" value="ECO:0007669"/>
    <property type="project" value="TreeGrafter"/>
</dbReference>